<keyword evidence="1" id="KW-0472">Membrane</keyword>
<dbReference type="EMBL" id="AACS02000003">
    <property type="protein sequence ID" value="EAU91657.1"/>
    <property type="molecule type" value="Genomic_DNA"/>
</dbReference>
<dbReference type="AlphaFoldDB" id="A8N5N4"/>
<feature type="chain" id="PRO_5002724373" evidence="2">
    <location>
        <begin position="25"/>
        <end position="220"/>
    </location>
</feature>
<evidence type="ECO:0000313" key="3">
    <source>
        <dbReference type="EMBL" id="EAU91657.1"/>
    </source>
</evidence>
<evidence type="ECO:0000256" key="1">
    <source>
        <dbReference type="SAM" id="Phobius"/>
    </source>
</evidence>
<keyword evidence="4" id="KW-1185">Reference proteome</keyword>
<dbReference type="OMA" id="KGHRWAA"/>
<organism evidence="3 4">
    <name type="scientific">Coprinopsis cinerea (strain Okayama-7 / 130 / ATCC MYA-4618 / FGSC 9003)</name>
    <name type="common">Inky cap fungus</name>
    <name type="synonym">Hormographiella aspergillata</name>
    <dbReference type="NCBI Taxonomy" id="240176"/>
    <lineage>
        <taxon>Eukaryota</taxon>
        <taxon>Fungi</taxon>
        <taxon>Dikarya</taxon>
        <taxon>Basidiomycota</taxon>
        <taxon>Agaricomycotina</taxon>
        <taxon>Agaricomycetes</taxon>
        <taxon>Agaricomycetidae</taxon>
        <taxon>Agaricales</taxon>
        <taxon>Agaricineae</taxon>
        <taxon>Psathyrellaceae</taxon>
        <taxon>Coprinopsis</taxon>
    </lineage>
</organism>
<feature type="transmembrane region" description="Helical" evidence="1">
    <location>
        <begin position="175"/>
        <end position="200"/>
    </location>
</feature>
<evidence type="ECO:0000313" key="4">
    <source>
        <dbReference type="Proteomes" id="UP000001861"/>
    </source>
</evidence>
<feature type="transmembrane region" description="Helical" evidence="1">
    <location>
        <begin position="107"/>
        <end position="124"/>
    </location>
</feature>
<feature type="signal peptide" evidence="2">
    <location>
        <begin position="1"/>
        <end position="24"/>
    </location>
</feature>
<dbReference type="eggNOG" id="ENOG502S2KS">
    <property type="taxonomic scope" value="Eukaryota"/>
</dbReference>
<dbReference type="InParanoid" id="A8N5N4"/>
<comment type="caution">
    <text evidence="3">The sequence shown here is derived from an EMBL/GenBank/DDBJ whole genome shotgun (WGS) entry which is preliminary data.</text>
</comment>
<protein>
    <submittedName>
        <fullName evidence="3">Uncharacterized protein</fullName>
    </submittedName>
</protein>
<sequence length="220" mass="24416">MRKIAYAVSFVSLAIALILSAISAARVDWLVVKTISKPLYTTITDSYGLHRTCELTITQVPGPGEGDGKITYRNNECRPFPNKVKDDCDGKNQGFCAVWTGAAYVDYVSVGFGALALLSILFGMSTRSRRMRVWRALAGLAMMQTLSQVITFAMITDTHRRHRYPGFEHARPGMGYVLCILSWVLSFLVTAGVVVTGLAADKGHRWAVGNRRYEPIRDYD</sequence>
<reference evidence="3 4" key="1">
    <citation type="journal article" date="2010" name="Proc. Natl. Acad. Sci. U.S.A.">
        <title>Insights into evolution of multicellular fungi from the assembled chromosomes of the mushroom Coprinopsis cinerea (Coprinus cinereus).</title>
        <authorList>
            <person name="Stajich J.E."/>
            <person name="Wilke S.K."/>
            <person name="Ahren D."/>
            <person name="Au C.H."/>
            <person name="Birren B.W."/>
            <person name="Borodovsky M."/>
            <person name="Burns C."/>
            <person name="Canback B."/>
            <person name="Casselton L.A."/>
            <person name="Cheng C.K."/>
            <person name="Deng J."/>
            <person name="Dietrich F.S."/>
            <person name="Fargo D.C."/>
            <person name="Farman M.L."/>
            <person name="Gathman A.C."/>
            <person name="Goldberg J."/>
            <person name="Guigo R."/>
            <person name="Hoegger P.J."/>
            <person name="Hooker J.B."/>
            <person name="Huggins A."/>
            <person name="James T.Y."/>
            <person name="Kamada T."/>
            <person name="Kilaru S."/>
            <person name="Kodira C."/>
            <person name="Kues U."/>
            <person name="Kupfer D."/>
            <person name="Kwan H.S."/>
            <person name="Lomsadze A."/>
            <person name="Li W."/>
            <person name="Lilly W.W."/>
            <person name="Ma L.J."/>
            <person name="Mackey A.J."/>
            <person name="Manning G."/>
            <person name="Martin F."/>
            <person name="Muraguchi H."/>
            <person name="Natvig D.O."/>
            <person name="Palmerini H."/>
            <person name="Ramesh M.A."/>
            <person name="Rehmeyer C.J."/>
            <person name="Roe B.A."/>
            <person name="Shenoy N."/>
            <person name="Stanke M."/>
            <person name="Ter-Hovhannisyan V."/>
            <person name="Tunlid A."/>
            <person name="Velagapudi R."/>
            <person name="Vision T.J."/>
            <person name="Zeng Q."/>
            <person name="Zolan M.E."/>
            <person name="Pukkila P.J."/>
        </authorList>
    </citation>
    <scope>NUCLEOTIDE SEQUENCE [LARGE SCALE GENOMIC DNA]</scope>
    <source>
        <strain evidence="4">Okayama-7 / 130 / ATCC MYA-4618 / FGSC 9003</strain>
    </source>
</reference>
<dbReference type="KEGG" id="cci:CC1G_09339"/>
<dbReference type="Proteomes" id="UP000001861">
    <property type="component" value="Unassembled WGS sequence"/>
</dbReference>
<proteinExistence type="predicted"/>
<gene>
    <name evidence="3" type="ORF">CC1G_09339</name>
</gene>
<dbReference type="VEuPathDB" id="FungiDB:CC1G_09339"/>
<feature type="transmembrane region" description="Helical" evidence="1">
    <location>
        <begin position="136"/>
        <end position="155"/>
    </location>
</feature>
<keyword evidence="1" id="KW-1133">Transmembrane helix</keyword>
<dbReference type="Gene3D" id="1.20.140.150">
    <property type="match status" value="1"/>
</dbReference>
<keyword evidence="1" id="KW-0812">Transmembrane</keyword>
<dbReference type="RefSeq" id="XP_001830179.1">
    <property type="nucleotide sequence ID" value="XM_001830127.2"/>
</dbReference>
<evidence type="ECO:0000256" key="2">
    <source>
        <dbReference type="SAM" id="SignalP"/>
    </source>
</evidence>
<dbReference type="OrthoDB" id="61370at2759"/>
<dbReference type="GeneID" id="6006618"/>
<accession>A8N5N4</accession>
<keyword evidence="2" id="KW-0732">Signal</keyword>
<name>A8N5N4_COPC7</name>